<evidence type="ECO:0000313" key="4">
    <source>
        <dbReference type="Proteomes" id="UP000007322"/>
    </source>
</evidence>
<name>G2QLV1_THET4</name>
<dbReference type="OrthoDB" id="4590980at2759"/>
<dbReference type="EMBL" id="CP003007">
    <property type="protein sequence ID" value="AEO60931.1"/>
    <property type="molecule type" value="Genomic_DNA"/>
</dbReference>
<feature type="region of interest" description="Disordered" evidence="1">
    <location>
        <begin position="59"/>
        <end position="108"/>
    </location>
</feature>
<dbReference type="Proteomes" id="UP000007322">
    <property type="component" value="Chromosome 6"/>
</dbReference>
<sequence>MSFPDEPAKHSAWEGRDTSYYAAPAAPCVGRGSDERPLVPTSPAAPVLASDYAYVPAVRSTKRLPPRPAQDCFKESEDDGGGRTEATPLSCTPAPHSERGNRRPPPDRYRYYYHTFPDPAAANNSCKDSTEGAAPGQGPCYFETLLDLSDYYLDSDSYPEPTKHERELETLATESGLADRKRRRGWWWRVHQAGVVVSWVLLVVVWMSVAIAVSWRVKGGSELVSGGWDGNNRDGVGEWAPCTAARPRFCRLVVGAET</sequence>
<keyword evidence="4" id="KW-1185">Reference proteome</keyword>
<dbReference type="VEuPathDB" id="FungiDB:MYCTH_2310684"/>
<protein>
    <submittedName>
        <fullName evidence="3">Uncharacterized protein</fullName>
    </submittedName>
</protein>
<keyword evidence="2" id="KW-1133">Transmembrane helix</keyword>
<feature type="region of interest" description="Disordered" evidence="1">
    <location>
        <begin position="26"/>
        <end position="45"/>
    </location>
</feature>
<reference evidence="3 4" key="1">
    <citation type="journal article" date="2011" name="Nat. Biotechnol.">
        <title>Comparative genomic analysis of the thermophilic biomass-degrading fungi Myceliophthora thermophila and Thielavia terrestris.</title>
        <authorList>
            <person name="Berka R.M."/>
            <person name="Grigoriev I.V."/>
            <person name="Otillar R."/>
            <person name="Salamov A."/>
            <person name="Grimwood J."/>
            <person name="Reid I."/>
            <person name="Ishmael N."/>
            <person name="John T."/>
            <person name="Darmond C."/>
            <person name="Moisan M.-C."/>
            <person name="Henrissat B."/>
            <person name="Coutinho P.M."/>
            <person name="Lombard V."/>
            <person name="Natvig D.O."/>
            <person name="Lindquist E."/>
            <person name="Schmutz J."/>
            <person name="Lucas S."/>
            <person name="Harris P."/>
            <person name="Powlowski J."/>
            <person name="Bellemare A."/>
            <person name="Taylor D."/>
            <person name="Butler G."/>
            <person name="de Vries R.P."/>
            <person name="Allijn I.E."/>
            <person name="van den Brink J."/>
            <person name="Ushinsky S."/>
            <person name="Storms R."/>
            <person name="Powell A.J."/>
            <person name="Paulsen I.T."/>
            <person name="Elbourne L.D.H."/>
            <person name="Baker S.E."/>
            <person name="Magnuson J."/>
            <person name="LaBoissiere S."/>
            <person name="Clutterbuck A.J."/>
            <person name="Martinez D."/>
            <person name="Wogulis M."/>
            <person name="de Leon A.L."/>
            <person name="Rey M.W."/>
            <person name="Tsang A."/>
        </authorList>
    </citation>
    <scope>NUCLEOTIDE SEQUENCE [LARGE SCALE GENOMIC DNA]</scope>
    <source>
        <strain evidence="4">ATCC 42464 / BCRC 31852 / DSM 1799</strain>
    </source>
</reference>
<feature type="transmembrane region" description="Helical" evidence="2">
    <location>
        <begin position="190"/>
        <end position="215"/>
    </location>
</feature>
<dbReference type="HOGENOM" id="CLU_1078425_0_0_1"/>
<feature type="compositionally biased region" description="Basic and acidic residues" evidence="1">
    <location>
        <begin position="96"/>
        <end position="108"/>
    </location>
</feature>
<organism evidence="3 4">
    <name type="scientific">Thermothelomyces thermophilus (strain ATCC 42464 / BCRC 31852 / DSM 1799)</name>
    <name type="common">Sporotrichum thermophile</name>
    <dbReference type="NCBI Taxonomy" id="573729"/>
    <lineage>
        <taxon>Eukaryota</taxon>
        <taxon>Fungi</taxon>
        <taxon>Dikarya</taxon>
        <taxon>Ascomycota</taxon>
        <taxon>Pezizomycotina</taxon>
        <taxon>Sordariomycetes</taxon>
        <taxon>Sordariomycetidae</taxon>
        <taxon>Sordariales</taxon>
        <taxon>Chaetomiaceae</taxon>
        <taxon>Thermothelomyces</taxon>
    </lineage>
</organism>
<dbReference type="RefSeq" id="XP_003666176.1">
    <property type="nucleotide sequence ID" value="XM_003666128.1"/>
</dbReference>
<gene>
    <name evidence="3" type="ORF">MYCTH_2310684</name>
</gene>
<dbReference type="GeneID" id="11514313"/>
<dbReference type="InParanoid" id="G2QLV1"/>
<evidence type="ECO:0000256" key="1">
    <source>
        <dbReference type="SAM" id="MobiDB-lite"/>
    </source>
</evidence>
<dbReference type="KEGG" id="mtm:MYCTH_2310684"/>
<evidence type="ECO:0000313" key="3">
    <source>
        <dbReference type="EMBL" id="AEO60931.1"/>
    </source>
</evidence>
<accession>G2QLV1</accession>
<evidence type="ECO:0000256" key="2">
    <source>
        <dbReference type="SAM" id="Phobius"/>
    </source>
</evidence>
<keyword evidence="2" id="KW-0812">Transmembrane</keyword>
<keyword evidence="2" id="KW-0472">Membrane</keyword>
<proteinExistence type="predicted"/>
<dbReference type="AlphaFoldDB" id="G2QLV1"/>